<dbReference type="Pfam" id="PF17765">
    <property type="entry name" value="MLTR_LBD"/>
    <property type="match status" value="1"/>
</dbReference>
<dbReference type="Gene3D" id="3.30.450.180">
    <property type="match status" value="1"/>
</dbReference>
<proteinExistence type="predicted"/>
<evidence type="ECO:0000313" key="3">
    <source>
        <dbReference type="Proteomes" id="UP001500392"/>
    </source>
</evidence>
<reference evidence="3" key="1">
    <citation type="journal article" date="2019" name="Int. J. Syst. Evol. Microbiol.">
        <title>The Global Catalogue of Microorganisms (GCM) 10K type strain sequencing project: providing services to taxonomists for standard genome sequencing and annotation.</title>
        <authorList>
            <consortium name="The Broad Institute Genomics Platform"/>
            <consortium name="The Broad Institute Genome Sequencing Center for Infectious Disease"/>
            <person name="Wu L."/>
            <person name="Ma J."/>
        </authorList>
    </citation>
    <scope>NUCLEOTIDE SEQUENCE [LARGE SCALE GENOMIC DNA]</scope>
    <source>
        <strain evidence="3">JCM 17304</strain>
    </source>
</reference>
<dbReference type="EMBL" id="BAABDM010000013">
    <property type="protein sequence ID" value="GAA4106503.1"/>
    <property type="molecule type" value="Genomic_DNA"/>
</dbReference>
<organism evidence="2 3">
    <name type="scientific">Zhongshania borealis</name>
    <dbReference type="NCBI Taxonomy" id="889488"/>
    <lineage>
        <taxon>Bacteria</taxon>
        <taxon>Pseudomonadati</taxon>
        <taxon>Pseudomonadota</taxon>
        <taxon>Gammaproteobacteria</taxon>
        <taxon>Cellvibrionales</taxon>
        <taxon>Spongiibacteraceae</taxon>
        <taxon>Zhongshania</taxon>
    </lineage>
</organism>
<sequence length="226" mass="25645">MIRIFEVLALQPSQEDILLQLAGFSSQRSASNKLEFNETVPWAIGQVLDVYSPYPAYLLDQYLNVLAMNKVSKLYLDHINISLRNFNGVPNLLLSSVDQASLRPYLRNWEEVVRSLIWRLRHHARRSPDPEPFDALEREAASHANVREVLRLDPNERVLHGIDNVVVGRGSASVEFTHITSSLHGTLENGHSPKFFVESFLPANEHSALLFEQYIARFPGFLSGNV</sequence>
<feature type="domain" description="MmyB-like transcription regulator ligand binding" evidence="1">
    <location>
        <begin position="43"/>
        <end position="147"/>
    </location>
</feature>
<comment type="caution">
    <text evidence="2">The sequence shown here is derived from an EMBL/GenBank/DDBJ whole genome shotgun (WGS) entry which is preliminary data.</text>
</comment>
<name>A0ABP7X7R4_9GAMM</name>
<gene>
    <name evidence="2" type="ORF">GCM10022414_37050</name>
</gene>
<evidence type="ECO:0000313" key="2">
    <source>
        <dbReference type="EMBL" id="GAA4106503.1"/>
    </source>
</evidence>
<evidence type="ECO:0000259" key="1">
    <source>
        <dbReference type="Pfam" id="PF17765"/>
    </source>
</evidence>
<accession>A0ABP7X7R4</accession>
<dbReference type="Proteomes" id="UP001500392">
    <property type="component" value="Unassembled WGS sequence"/>
</dbReference>
<dbReference type="InterPro" id="IPR041413">
    <property type="entry name" value="MLTR_LBD"/>
</dbReference>
<keyword evidence="3" id="KW-1185">Reference proteome</keyword>
<dbReference type="PANTHER" id="PTHR35010">
    <property type="entry name" value="BLL4672 PROTEIN-RELATED"/>
    <property type="match status" value="1"/>
</dbReference>
<protein>
    <recommendedName>
        <fullName evidence="1">MmyB-like transcription regulator ligand binding domain-containing protein</fullName>
    </recommendedName>
</protein>